<feature type="compositionally biased region" description="Basic and acidic residues" evidence="1">
    <location>
        <begin position="127"/>
        <end position="145"/>
    </location>
</feature>
<accession>A0ABN9S6Y5</accession>
<gene>
    <name evidence="2" type="ORF">PCOR1329_LOCUS27093</name>
</gene>
<organism evidence="2 3">
    <name type="scientific">Prorocentrum cordatum</name>
    <dbReference type="NCBI Taxonomy" id="2364126"/>
    <lineage>
        <taxon>Eukaryota</taxon>
        <taxon>Sar</taxon>
        <taxon>Alveolata</taxon>
        <taxon>Dinophyceae</taxon>
        <taxon>Prorocentrales</taxon>
        <taxon>Prorocentraceae</taxon>
        <taxon>Prorocentrum</taxon>
    </lineage>
</organism>
<evidence type="ECO:0000313" key="2">
    <source>
        <dbReference type="EMBL" id="CAK0827589.1"/>
    </source>
</evidence>
<proteinExistence type="predicted"/>
<dbReference type="Proteomes" id="UP001189429">
    <property type="component" value="Unassembled WGS sequence"/>
</dbReference>
<feature type="non-terminal residue" evidence="2">
    <location>
        <position position="1"/>
    </location>
</feature>
<keyword evidence="3" id="KW-1185">Reference proteome</keyword>
<name>A0ABN9S6Y5_9DINO</name>
<evidence type="ECO:0000256" key="1">
    <source>
        <dbReference type="SAM" id="MobiDB-lite"/>
    </source>
</evidence>
<sequence length="177" mass="19238">GRSRAARPWGTACRATLAEPVDRRALLQAGLPRARVPTMRHILPLQGHDAAPADQVHGPEGHLLLEDQQAGRGPCQGEVQHEGRRFVPRPLQGCARPFAARVHGGRPHWRVQRDALRVRLLRRQAEGHLAPGKDGRDAAGADGARRVAVPGTRPGRPTGRRRCRSCRPASKGPGVTR</sequence>
<dbReference type="EMBL" id="CAUYUJ010009766">
    <property type="protein sequence ID" value="CAK0827589.1"/>
    <property type="molecule type" value="Genomic_DNA"/>
</dbReference>
<feature type="compositionally biased region" description="Low complexity" evidence="1">
    <location>
        <begin position="146"/>
        <end position="157"/>
    </location>
</feature>
<comment type="caution">
    <text evidence="2">The sequence shown here is derived from an EMBL/GenBank/DDBJ whole genome shotgun (WGS) entry which is preliminary data.</text>
</comment>
<protein>
    <submittedName>
        <fullName evidence="2">Uncharacterized protein</fullName>
    </submittedName>
</protein>
<feature type="non-terminal residue" evidence="2">
    <location>
        <position position="177"/>
    </location>
</feature>
<feature type="region of interest" description="Disordered" evidence="1">
    <location>
        <begin position="127"/>
        <end position="177"/>
    </location>
</feature>
<evidence type="ECO:0000313" key="3">
    <source>
        <dbReference type="Proteomes" id="UP001189429"/>
    </source>
</evidence>
<reference evidence="2" key="1">
    <citation type="submission" date="2023-10" db="EMBL/GenBank/DDBJ databases">
        <authorList>
            <person name="Chen Y."/>
            <person name="Shah S."/>
            <person name="Dougan E. K."/>
            <person name="Thang M."/>
            <person name="Chan C."/>
        </authorList>
    </citation>
    <scope>NUCLEOTIDE SEQUENCE [LARGE SCALE GENOMIC DNA]</scope>
</reference>